<feature type="region of interest" description="Disordered" evidence="1">
    <location>
        <begin position="276"/>
        <end position="304"/>
    </location>
</feature>
<gene>
    <name evidence="4" type="ORF">LRS13_03980</name>
</gene>
<name>A0ABY5PJ42_9ACTN</name>
<dbReference type="EMBL" id="CP088295">
    <property type="protein sequence ID" value="UUY04698.1"/>
    <property type="molecule type" value="Genomic_DNA"/>
</dbReference>
<reference evidence="5" key="1">
    <citation type="submission" date="2021-11" db="EMBL/GenBank/DDBJ databases">
        <title>Cultivation dependent microbiological survey of springs from the worlds oldest radium mine currently devoted to the extraction of radon-saturated water.</title>
        <authorList>
            <person name="Kapinusova G."/>
            <person name="Smrhova T."/>
            <person name="Strejcek M."/>
            <person name="Suman J."/>
            <person name="Jani K."/>
            <person name="Pajer P."/>
            <person name="Uhlik O."/>
        </authorList>
    </citation>
    <scope>NUCLEOTIDE SEQUENCE [LARGE SCALE GENOMIC DNA]</scope>
    <source>
        <strain evidence="5">J379</strain>
    </source>
</reference>
<evidence type="ECO:0000313" key="5">
    <source>
        <dbReference type="Proteomes" id="UP001058860"/>
    </source>
</evidence>
<dbReference type="InterPro" id="IPR001932">
    <property type="entry name" value="PPM-type_phosphatase-like_dom"/>
</dbReference>
<evidence type="ECO:0000256" key="2">
    <source>
        <dbReference type="SAM" id="Phobius"/>
    </source>
</evidence>
<dbReference type="InterPro" id="IPR015655">
    <property type="entry name" value="PP2C"/>
</dbReference>
<evidence type="ECO:0000256" key="1">
    <source>
        <dbReference type="SAM" id="MobiDB-lite"/>
    </source>
</evidence>
<dbReference type="PANTHER" id="PTHR47992">
    <property type="entry name" value="PROTEIN PHOSPHATASE"/>
    <property type="match status" value="1"/>
</dbReference>
<dbReference type="Gene3D" id="3.60.40.10">
    <property type="entry name" value="PPM-type phosphatase domain"/>
    <property type="match status" value="1"/>
</dbReference>
<dbReference type="CDD" id="cd00143">
    <property type="entry name" value="PP2Cc"/>
    <property type="match status" value="1"/>
</dbReference>
<accession>A0ABY5PJ42</accession>
<sequence length="411" mass="43912">MLRVSEYASVTDTGRQRRANEDALFARTPVFVVADGMGGAQAGEVASNAAVEAFGEGLPETTPEQALAEVIRTANARIHEMSRADVHRAGMGTTVTAAHVGEHDIAVAHVGDSRAYRWRAGELERLTEDHSLVEELRRQGKLTAEEAEEHPQRSIITRALGPEPEVEVDTASWRAQAGDLYLLCSDGLTSMISESEVAAVLTDTADAEPLERVARRLVAAANDAGGRDNITVVLFRIEEVPGGATGEGWGDDQATIAGDDAPTAAQVRAAVEDADSAAQERAAAEQARRLQPRAPDAPAPDQTLGSSRRRRVLIALGVALFLGIPLLFGAYAASQAVYFVGSDDGFVAMYRGLPYELPFGLDLYTLNYTSGVPVDAVTESRQEELLDHSLRSREDAADLVNQLERGQIAGS</sequence>
<dbReference type="Pfam" id="PF13672">
    <property type="entry name" value="PP2C_2"/>
    <property type="match status" value="1"/>
</dbReference>
<dbReference type="SMART" id="SM00332">
    <property type="entry name" value="PP2Cc"/>
    <property type="match status" value="1"/>
</dbReference>
<keyword evidence="2" id="KW-0812">Transmembrane</keyword>
<dbReference type="SMART" id="SM00331">
    <property type="entry name" value="PP2C_SIG"/>
    <property type="match status" value="1"/>
</dbReference>
<keyword evidence="2" id="KW-0472">Membrane</keyword>
<keyword evidence="5" id="KW-1185">Reference proteome</keyword>
<protein>
    <submittedName>
        <fullName evidence="4">Stp1/IreP family PP2C-type Ser/Thr phosphatase</fullName>
    </submittedName>
</protein>
<dbReference type="NCBIfam" id="NF033484">
    <property type="entry name" value="Stp1_PP2C_phos"/>
    <property type="match status" value="1"/>
</dbReference>
<organism evidence="4 5">
    <name type="scientific">Svornostia abyssi</name>
    <dbReference type="NCBI Taxonomy" id="2898438"/>
    <lineage>
        <taxon>Bacteria</taxon>
        <taxon>Bacillati</taxon>
        <taxon>Actinomycetota</taxon>
        <taxon>Thermoleophilia</taxon>
        <taxon>Solirubrobacterales</taxon>
        <taxon>Baekduiaceae</taxon>
        <taxon>Svornostia</taxon>
    </lineage>
</organism>
<dbReference type="InterPro" id="IPR036457">
    <property type="entry name" value="PPM-type-like_dom_sf"/>
</dbReference>
<feature type="compositionally biased region" description="Low complexity" evidence="1">
    <location>
        <begin position="292"/>
        <end position="302"/>
    </location>
</feature>
<feature type="transmembrane region" description="Helical" evidence="2">
    <location>
        <begin position="312"/>
        <end position="333"/>
    </location>
</feature>
<dbReference type="SUPFAM" id="SSF81606">
    <property type="entry name" value="PP2C-like"/>
    <property type="match status" value="1"/>
</dbReference>
<evidence type="ECO:0000259" key="3">
    <source>
        <dbReference type="PROSITE" id="PS51746"/>
    </source>
</evidence>
<dbReference type="PROSITE" id="PS51746">
    <property type="entry name" value="PPM_2"/>
    <property type="match status" value="1"/>
</dbReference>
<evidence type="ECO:0000313" key="4">
    <source>
        <dbReference type="EMBL" id="UUY04698.1"/>
    </source>
</evidence>
<dbReference type="Proteomes" id="UP001058860">
    <property type="component" value="Chromosome"/>
</dbReference>
<proteinExistence type="predicted"/>
<dbReference type="RefSeq" id="WP_353865176.1">
    <property type="nucleotide sequence ID" value="NZ_CP088295.1"/>
</dbReference>
<keyword evidence="2" id="KW-1133">Transmembrane helix</keyword>
<feature type="domain" description="PPM-type phosphatase" evidence="3">
    <location>
        <begin position="6"/>
        <end position="237"/>
    </location>
</feature>